<name>A0A058Z8G5_FONAL</name>
<sequence>MEHNGACLEPLILDDDHAICWQRGRDPSPHPGLAARRRTDPPADALKPALVMRSGVRPGSGQRRMAQSCMAGATPAARAPARRSIDSRRLSGGGSNPSRARPARKAAIRP</sequence>
<feature type="compositionally biased region" description="Basic residues" evidence="1">
    <location>
        <begin position="101"/>
        <end position="110"/>
    </location>
</feature>
<evidence type="ECO:0000313" key="2">
    <source>
        <dbReference type="EMBL" id="KCV70584.1"/>
    </source>
</evidence>
<accession>A0A058Z8G5</accession>
<proteinExistence type="predicted"/>
<evidence type="ECO:0000313" key="3">
    <source>
        <dbReference type="Proteomes" id="UP000030693"/>
    </source>
</evidence>
<feature type="region of interest" description="Disordered" evidence="1">
    <location>
        <begin position="23"/>
        <end position="110"/>
    </location>
</feature>
<dbReference type="RefSeq" id="XP_009495100.1">
    <property type="nucleotide sequence ID" value="XM_009496825.1"/>
</dbReference>
<gene>
    <name evidence="2" type="ORF">H696_02932</name>
</gene>
<dbReference type="Proteomes" id="UP000030693">
    <property type="component" value="Unassembled WGS sequence"/>
</dbReference>
<reference evidence="2" key="1">
    <citation type="submission" date="2013-04" db="EMBL/GenBank/DDBJ databases">
        <title>The Genome Sequence of Fonticula alba ATCC 38817.</title>
        <authorList>
            <consortium name="The Broad Institute Genomics Platform"/>
            <person name="Russ C."/>
            <person name="Cuomo C."/>
            <person name="Burger G."/>
            <person name="Gray M.W."/>
            <person name="Holland P.W.H."/>
            <person name="King N."/>
            <person name="Lang F.B.F."/>
            <person name="Roger A.J."/>
            <person name="Ruiz-Trillo I."/>
            <person name="Brown M."/>
            <person name="Walker B."/>
            <person name="Young S."/>
            <person name="Zeng Q."/>
            <person name="Gargeya S."/>
            <person name="Fitzgerald M."/>
            <person name="Haas B."/>
            <person name="Abouelleil A."/>
            <person name="Allen A.W."/>
            <person name="Alvarado L."/>
            <person name="Arachchi H.M."/>
            <person name="Berlin A.M."/>
            <person name="Chapman S.B."/>
            <person name="Gainer-Dewar J."/>
            <person name="Goldberg J."/>
            <person name="Griggs A."/>
            <person name="Gujja S."/>
            <person name="Hansen M."/>
            <person name="Howarth C."/>
            <person name="Imamovic A."/>
            <person name="Ireland A."/>
            <person name="Larimer J."/>
            <person name="McCowan C."/>
            <person name="Murphy C."/>
            <person name="Pearson M."/>
            <person name="Poon T.W."/>
            <person name="Priest M."/>
            <person name="Roberts A."/>
            <person name="Saif S."/>
            <person name="Shea T."/>
            <person name="Sisk P."/>
            <person name="Sykes S."/>
            <person name="Wortman J."/>
            <person name="Nusbaum C."/>
            <person name="Birren B."/>
        </authorList>
    </citation>
    <scope>NUCLEOTIDE SEQUENCE [LARGE SCALE GENOMIC DNA]</scope>
    <source>
        <strain evidence="2">ATCC 38817</strain>
    </source>
</reference>
<protein>
    <submittedName>
        <fullName evidence="2">Uncharacterized protein</fullName>
    </submittedName>
</protein>
<dbReference type="EMBL" id="KB932204">
    <property type="protein sequence ID" value="KCV70584.1"/>
    <property type="molecule type" value="Genomic_DNA"/>
</dbReference>
<dbReference type="AlphaFoldDB" id="A0A058Z8G5"/>
<keyword evidence="3" id="KW-1185">Reference proteome</keyword>
<organism evidence="2">
    <name type="scientific">Fonticula alba</name>
    <name type="common">Slime mold</name>
    <dbReference type="NCBI Taxonomy" id="691883"/>
    <lineage>
        <taxon>Eukaryota</taxon>
        <taxon>Rotosphaerida</taxon>
        <taxon>Fonticulaceae</taxon>
        <taxon>Fonticula</taxon>
    </lineage>
</organism>
<dbReference type="GeneID" id="20527657"/>
<evidence type="ECO:0000256" key="1">
    <source>
        <dbReference type="SAM" id="MobiDB-lite"/>
    </source>
</evidence>